<dbReference type="EMBL" id="CCAG010012607">
    <property type="status" value="NOT_ANNOTATED_CDS"/>
    <property type="molecule type" value="Genomic_DNA"/>
</dbReference>
<reference evidence="2" key="1">
    <citation type="submission" date="2020-05" db="UniProtKB">
        <authorList>
            <consortium name="EnsemblMetazoa"/>
        </authorList>
    </citation>
    <scope>IDENTIFICATION</scope>
    <source>
        <strain evidence="2">Yale</strain>
    </source>
</reference>
<proteinExistence type="predicted"/>
<dbReference type="EnsemblMetazoa" id="GMOY011836-RA">
    <property type="protein sequence ID" value="GMOY011836-PA"/>
    <property type="gene ID" value="GMOY011836"/>
</dbReference>
<dbReference type="AlphaFoldDB" id="A0A1B0GEW4"/>
<sequence length="213" mass="23909">MVEYPEMNEKRLLMQIKYYIKNAVQEGQIEKIKMSFKLSKSAAANERKKVSATKRVEKVKKAEELPKPVLTAETKKITKDGKAQQPQENVPIKITRAEAIIEPKHSPANPSLKVKTANVVPNANPGPDPKKSKLDIDKSENKTKKRTARKLPRKSVNPLLKQTVSLSKTAKKKVSKDAEPLKAPNQPSELKRTTLLRLVSETPIHEETPNVLL</sequence>
<feature type="compositionally biased region" description="Basic residues" evidence="1">
    <location>
        <begin position="143"/>
        <end position="153"/>
    </location>
</feature>
<evidence type="ECO:0000313" key="3">
    <source>
        <dbReference type="Proteomes" id="UP000092444"/>
    </source>
</evidence>
<name>A0A1B0GEW4_GLOMM</name>
<organism evidence="2 3">
    <name type="scientific">Glossina morsitans morsitans</name>
    <name type="common">Savannah tsetse fly</name>
    <dbReference type="NCBI Taxonomy" id="37546"/>
    <lineage>
        <taxon>Eukaryota</taxon>
        <taxon>Metazoa</taxon>
        <taxon>Ecdysozoa</taxon>
        <taxon>Arthropoda</taxon>
        <taxon>Hexapoda</taxon>
        <taxon>Insecta</taxon>
        <taxon>Pterygota</taxon>
        <taxon>Neoptera</taxon>
        <taxon>Endopterygota</taxon>
        <taxon>Diptera</taxon>
        <taxon>Brachycera</taxon>
        <taxon>Muscomorpha</taxon>
        <taxon>Hippoboscoidea</taxon>
        <taxon>Glossinidae</taxon>
        <taxon>Glossina</taxon>
    </lineage>
</organism>
<protein>
    <recommendedName>
        <fullName evidence="4">H15 domain-containing protein</fullName>
    </recommendedName>
</protein>
<feature type="region of interest" description="Disordered" evidence="1">
    <location>
        <begin position="101"/>
        <end position="194"/>
    </location>
</feature>
<dbReference type="Proteomes" id="UP000092444">
    <property type="component" value="Unassembled WGS sequence"/>
</dbReference>
<dbReference type="VEuPathDB" id="VectorBase:GMOY011836"/>
<evidence type="ECO:0008006" key="4">
    <source>
        <dbReference type="Google" id="ProtNLM"/>
    </source>
</evidence>
<feature type="compositionally biased region" description="Basic and acidic residues" evidence="1">
    <location>
        <begin position="128"/>
        <end position="142"/>
    </location>
</feature>
<evidence type="ECO:0000313" key="2">
    <source>
        <dbReference type="EnsemblMetazoa" id="GMOY011836-PA"/>
    </source>
</evidence>
<evidence type="ECO:0000256" key="1">
    <source>
        <dbReference type="SAM" id="MobiDB-lite"/>
    </source>
</evidence>
<accession>A0A1B0GEW4</accession>
<keyword evidence="3" id="KW-1185">Reference proteome</keyword>